<evidence type="ECO:0000313" key="2">
    <source>
        <dbReference type="Proteomes" id="UP000693970"/>
    </source>
</evidence>
<dbReference type="AlphaFoldDB" id="A0A9K3PYD2"/>
<name>A0A9K3PYD2_9STRA</name>
<protein>
    <submittedName>
        <fullName evidence="1">Uncharacterized protein</fullName>
    </submittedName>
</protein>
<reference evidence="1" key="2">
    <citation type="submission" date="2021-04" db="EMBL/GenBank/DDBJ databases">
        <authorList>
            <person name="Podell S."/>
        </authorList>
    </citation>
    <scope>NUCLEOTIDE SEQUENCE</scope>
    <source>
        <strain evidence="1">Hildebrandi</strain>
    </source>
</reference>
<organism evidence="1 2">
    <name type="scientific">Nitzschia inconspicua</name>
    <dbReference type="NCBI Taxonomy" id="303405"/>
    <lineage>
        <taxon>Eukaryota</taxon>
        <taxon>Sar</taxon>
        <taxon>Stramenopiles</taxon>
        <taxon>Ochrophyta</taxon>
        <taxon>Bacillariophyta</taxon>
        <taxon>Bacillariophyceae</taxon>
        <taxon>Bacillariophycidae</taxon>
        <taxon>Bacillariales</taxon>
        <taxon>Bacillariaceae</taxon>
        <taxon>Nitzschia</taxon>
    </lineage>
</organism>
<proteinExistence type="predicted"/>
<keyword evidence="2" id="KW-1185">Reference proteome</keyword>
<gene>
    <name evidence="1" type="ORF">IV203_037218</name>
</gene>
<reference evidence="1" key="1">
    <citation type="journal article" date="2021" name="Sci. Rep.">
        <title>Diploid genomic architecture of Nitzschia inconspicua, an elite biomass production diatom.</title>
        <authorList>
            <person name="Oliver A."/>
            <person name="Podell S."/>
            <person name="Pinowska A."/>
            <person name="Traller J.C."/>
            <person name="Smith S.R."/>
            <person name="McClure R."/>
            <person name="Beliaev A."/>
            <person name="Bohutskyi P."/>
            <person name="Hill E.A."/>
            <person name="Rabines A."/>
            <person name="Zheng H."/>
            <person name="Allen L.Z."/>
            <person name="Kuo A."/>
            <person name="Grigoriev I.V."/>
            <person name="Allen A.E."/>
            <person name="Hazlebeck D."/>
            <person name="Allen E.E."/>
        </authorList>
    </citation>
    <scope>NUCLEOTIDE SEQUENCE</scope>
    <source>
        <strain evidence="1">Hildebrandi</strain>
    </source>
</reference>
<dbReference type="Proteomes" id="UP000693970">
    <property type="component" value="Unassembled WGS sequence"/>
</dbReference>
<dbReference type="OrthoDB" id="3219396at2759"/>
<comment type="caution">
    <text evidence="1">The sequence shown here is derived from an EMBL/GenBank/DDBJ whole genome shotgun (WGS) entry which is preliminary data.</text>
</comment>
<dbReference type="EMBL" id="JAGRRH010000009">
    <property type="protein sequence ID" value="KAG7364016.1"/>
    <property type="molecule type" value="Genomic_DNA"/>
</dbReference>
<evidence type="ECO:0000313" key="1">
    <source>
        <dbReference type="EMBL" id="KAG7364016.1"/>
    </source>
</evidence>
<sequence length="220" mass="25040">MFCHQIVQTKYNILKDEISKSTSGEASPEFLLSFVQVHMLDVISQEGTAAVAGTRENNDSSNDDDGNNQSGPPRMFFSDLYFGSYASSVMDSKRSVITQQELCTPFGFEMYFKIEEDDIDDDVIAETSDQLQRHDDDLSSFLYRDTLEDSLPISQKYVFQTELTRHLGVDFLRRPLRCSVLITSTSTPSGMERLTQQLKYGKLTCCCISCFFMIEVMIDR</sequence>
<accession>A0A9K3PYD2</accession>